<proteinExistence type="predicted"/>
<name>A0A7V4G764_9BACT</name>
<dbReference type="EMBL" id="DSXI01000099">
    <property type="protein sequence ID" value="HGS04461.1"/>
    <property type="molecule type" value="Genomic_DNA"/>
</dbReference>
<sequence>MTQIEKIPGGFKVEGLEFKKGKCGCSGMGGDCCFTFSKVKKEGNTLIYEGKATAPSTTANFVWGYKVRKGDLVVEVTMEDTRSPKDFFSGFPPPPLAEFKSRGWEVVEEYERPLGN</sequence>
<reference evidence="1" key="1">
    <citation type="journal article" date="2020" name="mSystems">
        <title>Genome- and Community-Level Interaction Insights into Carbon Utilization and Element Cycling Functions of Hydrothermarchaeota in Hydrothermal Sediment.</title>
        <authorList>
            <person name="Zhou Z."/>
            <person name="Liu Y."/>
            <person name="Xu W."/>
            <person name="Pan J."/>
            <person name="Luo Z.H."/>
            <person name="Li M."/>
        </authorList>
    </citation>
    <scope>NUCLEOTIDE SEQUENCE [LARGE SCALE GENOMIC DNA]</scope>
    <source>
        <strain evidence="1">SpSt-548</strain>
    </source>
</reference>
<organism evidence="1">
    <name type="scientific">Desulfobacca acetoxidans</name>
    <dbReference type="NCBI Taxonomy" id="60893"/>
    <lineage>
        <taxon>Bacteria</taxon>
        <taxon>Pseudomonadati</taxon>
        <taxon>Thermodesulfobacteriota</taxon>
        <taxon>Desulfobaccia</taxon>
        <taxon>Desulfobaccales</taxon>
        <taxon>Desulfobaccaceae</taxon>
        <taxon>Desulfobacca</taxon>
    </lineage>
</organism>
<protein>
    <submittedName>
        <fullName evidence="1">Uncharacterized protein</fullName>
    </submittedName>
</protein>
<evidence type="ECO:0000313" key="1">
    <source>
        <dbReference type="EMBL" id="HGS04461.1"/>
    </source>
</evidence>
<comment type="caution">
    <text evidence="1">The sequence shown here is derived from an EMBL/GenBank/DDBJ whole genome shotgun (WGS) entry which is preliminary data.</text>
</comment>
<accession>A0A7V4G764</accession>
<gene>
    <name evidence="1" type="ORF">ENT08_01755</name>
</gene>
<dbReference type="AlphaFoldDB" id="A0A7V4G764"/>